<gene>
    <name evidence="11" type="ORF">WICPIJ_008092</name>
</gene>
<dbReference type="PANTHER" id="PTHR11707:SF28">
    <property type="entry name" value="60 KDA LYSOPHOSPHOLIPASE"/>
    <property type="match status" value="1"/>
</dbReference>
<comment type="similarity">
    <text evidence="1 8">Belongs to the asparaginase 1 family.</text>
</comment>
<dbReference type="CDD" id="cd08964">
    <property type="entry name" value="L-asparaginase_II"/>
    <property type="match status" value="1"/>
</dbReference>
<evidence type="ECO:0000256" key="1">
    <source>
        <dbReference type="ARBA" id="ARBA00010518"/>
    </source>
</evidence>
<evidence type="ECO:0000256" key="8">
    <source>
        <dbReference type="RuleBase" id="RU004456"/>
    </source>
</evidence>
<dbReference type="EMBL" id="JAEUBG010004654">
    <property type="protein sequence ID" value="KAH3680879.1"/>
    <property type="molecule type" value="Genomic_DNA"/>
</dbReference>
<dbReference type="PROSITE" id="PS51732">
    <property type="entry name" value="ASN_GLN_ASE_3"/>
    <property type="match status" value="1"/>
</dbReference>
<feature type="domain" description="L-asparaginase N-terminal" evidence="9">
    <location>
        <begin position="20"/>
        <end position="212"/>
    </location>
</feature>
<dbReference type="GO" id="GO:0004067">
    <property type="term" value="F:asparaginase activity"/>
    <property type="evidence" value="ECO:0007669"/>
    <property type="project" value="UniProtKB-UniRule"/>
</dbReference>
<dbReference type="InterPro" id="IPR020827">
    <property type="entry name" value="Asparaginase/glutaminase_AS1"/>
</dbReference>
<dbReference type="GO" id="GO:0006530">
    <property type="term" value="P:L-asparagine catabolic process"/>
    <property type="evidence" value="ECO:0007669"/>
    <property type="project" value="UniProtKB-ARBA"/>
</dbReference>
<name>A0A9P8Q142_WICPI</name>
<dbReference type="InterPro" id="IPR027474">
    <property type="entry name" value="L-asparaginase_N"/>
</dbReference>
<dbReference type="SUPFAM" id="SSF53774">
    <property type="entry name" value="Glutaminase/Asparaginase"/>
    <property type="match status" value="1"/>
</dbReference>
<evidence type="ECO:0000256" key="2">
    <source>
        <dbReference type="ARBA" id="ARBA00012920"/>
    </source>
</evidence>
<evidence type="ECO:0000259" key="9">
    <source>
        <dbReference type="Pfam" id="PF00710"/>
    </source>
</evidence>
<dbReference type="InterPro" id="IPR004550">
    <property type="entry name" value="AsnASE_II"/>
</dbReference>
<feature type="domain" description="Asparaginase/glutaminase C-terminal" evidence="10">
    <location>
        <begin position="248"/>
        <end position="363"/>
    </location>
</feature>
<dbReference type="InterPro" id="IPR037152">
    <property type="entry name" value="L-asparaginase_N_sf"/>
</dbReference>
<evidence type="ECO:0000256" key="7">
    <source>
        <dbReference type="PROSITE-ProRule" id="PRU10099"/>
    </source>
</evidence>
<feature type="binding site" evidence="6">
    <location>
        <position position="74"/>
    </location>
    <ligand>
        <name>substrate</name>
    </ligand>
</feature>
<reference evidence="11" key="2">
    <citation type="submission" date="2021-01" db="EMBL/GenBank/DDBJ databases">
        <authorList>
            <person name="Schikora-Tamarit M.A."/>
        </authorList>
    </citation>
    <scope>NUCLEOTIDE SEQUENCE</scope>
    <source>
        <strain evidence="11">CBS2887</strain>
    </source>
</reference>
<dbReference type="InterPro" id="IPR036152">
    <property type="entry name" value="Asp/glu_Ase-like_sf"/>
</dbReference>
<keyword evidence="3" id="KW-0378">Hydrolase</keyword>
<evidence type="ECO:0000313" key="12">
    <source>
        <dbReference type="Proteomes" id="UP000774326"/>
    </source>
</evidence>
<evidence type="ECO:0000256" key="6">
    <source>
        <dbReference type="PIRSR" id="PIRSR001220-2"/>
    </source>
</evidence>
<comment type="catalytic activity">
    <reaction evidence="4">
        <text>L-asparagine + H2O = L-aspartate + NH4(+)</text>
        <dbReference type="Rhea" id="RHEA:21016"/>
        <dbReference type="ChEBI" id="CHEBI:15377"/>
        <dbReference type="ChEBI" id="CHEBI:28938"/>
        <dbReference type="ChEBI" id="CHEBI:29991"/>
        <dbReference type="ChEBI" id="CHEBI:58048"/>
        <dbReference type="EC" id="3.5.1.1"/>
    </reaction>
</comment>
<dbReference type="PRINTS" id="PR00139">
    <property type="entry name" value="ASNGLNASE"/>
</dbReference>
<dbReference type="Proteomes" id="UP000774326">
    <property type="component" value="Unassembled WGS sequence"/>
</dbReference>
<accession>A0A9P8Q142</accession>
<sequence length="371" mass="41081">MTEFKITDTKTEETKFLTTIKILGTGGTIASKAESNTATSNYKVDLTVEDLVNKIPDLPKDLDLKYKQLFNLDSKELSSSHLLILHNEITQSYENEGIKNFVITHGTDSLEETAFFLDLTINFPDVVIVITGSMRPSSNVSSDAIFNLYQAIRVAAAPESKNRGVLVVLNDSIGSGFYITKTNANSLDTFKSSGQAGFLGNFVHDAVHYYYPKSHPSKIHFKIDSAKLIRLLDLNYVDTKRRNELPEVSVFYNVQGFNPALLQLAVDQIGTKAIVMATSGAGSLSTETNEILKYIWEKYGIPVVYSKRSQDGCVTAWSLPQYEDGKVSKGSIAGGYLNPQKCRILMQLCLLQNYTVEQMKSVFETDGIFGG</sequence>
<keyword evidence="12" id="KW-1185">Reference proteome</keyword>
<dbReference type="FunFam" id="3.40.50.1170:FF:000001">
    <property type="entry name" value="L-asparaginase 2"/>
    <property type="match status" value="1"/>
</dbReference>
<dbReference type="OrthoDB" id="542841at2759"/>
<protein>
    <recommendedName>
        <fullName evidence="2">asparaginase</fullName>
        <ecNumber evidence="2">3.5.1.1</ecNumber>
    </recommendedName>
</protein>
<feature type="active site" evidence="7">
    <location>
        <position position="28"/>
    </location>
</feature>
<dbReference type="Gene3D" id="3.40.50.1170">
    <property type="entry name" value="L-asparaginase, N-terminal domain"/>
    <property type="match status" value="1"/>
</dbReference>
<evidence type="ECO:0000256" key="5">
    <source>
        <dbReference type="PIRSR" id="PIRSR001220-1"/>
    </source>
</evidence>
<feature type="binding site" evidence="6">
    <location>
        <begin position="107"/>
        <end position="108"/>
    </location>
    <ligand>
        <name>substrate</name>
    </ligand>
</feature>
<dbReference type="InterPro" id="IPR027473">
    <property type="entry name" value="L-asparaginase_C"/>
</dbReference>
<dbReference type="PROSITE" id="PS00144">
    <property type="entry name" value="ASN_GLN_ASE_1"/>
    <property type="match status" value="1"/>
</dbReference>
<dbReference type="InterPro" id="IPR006034">
    <property type="entry name" value="Asparaginase/glutaminase-like"/>
</dbReference>
<dbReference type="SMART" id="SM00870">
    <property type="entry name" value="Asparaginase"/>
    <property type="match status" value="1"/>
</dbReference>
<dbReference type="PANTHER" id="PTHR11707">
    <property type="entry name" value="L-ASPARAGINASE"/>
    <property type="match status" value="1"/>
</dbReference>
<dbReference type="Gene3D" id="3.40.50.40">
    <property type="match status" value="1"/>
</dbReference>
<dbReference type="EC" id="3.5.1.1" evidence="2"/>
<proteinExistence type="inferred from homology"/>
<dbReference type="PIRSF" id="PIRSF500176">
    <property type="entry name" value="L_ASNase"/>
    <property type="match status" value="1"/>
</dbReference>
<dbReference type="PIRSF" id="PIRSF001220">
    <property type="entry name" value="L-ASNase_gatD"/>
    <property type="match status" value="1"/>
</dbReference>
<comment type="caution">
    <text evidence="11">The sequence shown here is derived from an EMBL/GenBank/DDBJ whole genome shotgun (WGS) entry which is preliminary data.</text>
</comment>
<dbReference type="NCBIfam" id="TIGR00520">
    <property type="entry name" value="asnASE_II"/>
    <property type="match status" value="1"/>
</dbReference>
<evidence type="ECO:0000259" key="10">
    <source>
        <dbReference type="Pfam" id="PF17763"/>
    </source>
</evidence>
<feature type="active site" description="O-isoaspartyl threonine intermediate" evidence="5">
    <location>
        <position position="28"/>
    </location>
</feature>
<evidence type="ECO:0000256" key="4">
    <source>
        <dbReference type="ARBA" id="ARBA00049366"/>
    </source>
</evidence>
<dbReference type="SFLD" id="SFLDS00057">
    <property type="entry name" value="Glutaminase/Asparaginase"/>
    <property type="match status" value="1"/>
</dbReference>
<organism evidence="11 12">
    <name type="scientific">Wickerhamomyces pijperi</name>
    <name type="common">Yeast</name>
    <name type="synonym">Pichia pijperi</name>
    <dbReference type="NCBI Taxonomy" id="599730"/>
    <lineage>
        <taxon>Eukaryota</taxon>
        <taxon>Fungi</taxon>
        <taxon>Dikarya</taxon>
        <taxon>Ascomycota</taxon>
        <taxon>Saccharomycotina</taxon>
        <taxon>Saccharomycetes</taxon>
        <taxon>Phaffomycetales</taxon>
        <taxon>Wickerhamomycetaceae</taxon>
        <taxon>Wickerhamomyces</taxon>
    </lineage>
</organism>
<dbReference type="Pfam" id="PF17763">
    <property type="entry name" value="Asparaginase_C"/>
    <property type="match status" value="1"/>
</dbReference>
<reference evidence="11" key="1">
    <citation type="journal article" date="2021" name="Open Biol.">
        <title>Shared evolutionary footprints suggest mitochondrial oxidative damage underlies multiple complex I losses in fungi.</title>
        <authorList>
            <person name="Schikora-Tamarit M.A."/>
            <person name="Marcet-Houben M."/>
            <person name="Nosek J."/>
            <person name="Gabaldon T."/>
        </authorList>
    </citation>
    <scope>NUCLEOTIDE SEQUENCE</scope>
    <source>
        <strain evidence="11">CBS2887</strain>
    </source>
</reference>
<dbReference type="InterPro" id="IPR040919">
    <property type="entry name" value="Asparaginase_C"/>
</dbReference>
<evidence type="ECO:0000313" key="11">
    <source>
        <dbReference type="EMBL" id="KAH3680879.1"/>
    </source>
</evidence>
<dbReference type="AlphaFoldDB" id="A0A9P8Q142"/>
<evidence type="ECO:0000256" key="3">
    <source>
        <dbReference type="ARBA" id="ARBA00022801"/>
    </source>
</evidence>
<dbReference type="Pfam" id="PF00710">
    <property type="entry name" value="Asparaginase"/>
    <property type="match status" value="1"/>
</dbReference>